<proteinExistence type="predicted"/>
<feature type="transmembrane region" description="Helical" evidence="1">
    <location>
        <begin position="120"/>
        <end position="139"/>
    </location>
</feature>
<feature type="transmembrane region" description="Helical" evidence="1">
    <location>
        <begin position="12"/>
        <end position="31"/>
    </location>
</feature>
<accession>A0A0D1VUL5</accession>
<dbReference type="GeneID" id="42307888"/>
<evidence type="ECO:0000313" key="3">
    <source>
        <dbReference type="EMBL" id="SDJ75168.1"/>
    </source>
</evidence>
<feature type="transmembrane region" description="Helical" evidence="1">
    <location>
        <begin position="37"/>
        <end position="57"/>
    </location>
</feature>
<dbReference type="EMBL" id="FNED01000027">
    <property type="protein sequence ID" value="SDJ75168.1"/>
    <property type="molecule type" value="Genomic_DNA"/>
</dbReference>
<keyword evidence="1" id="KW-0812">Transmembrane</keyword>
<protein>
    <submittedName>
        <fullName evidence="2">ABC transporter permease</fullName>
    </submittedName>
    <submittedName>
        <fullName evidence="3">ABC-2 family transporter protein</fullName>
    </submittedName>
</protein>
<dbReference type="PANTHER" id="PTHR41309">
    <property type="entry name" value="MEMBRANE PROTEIN-RELATED"/>
    <property type="match status" value="1"/>
</dbReference>
<keyword evidence="4" id="KW-1185">Reference proteome</keyword>
<feature type="transmembrane region" description="Helical" evidence="1">
    <location>
        <begin position="190"/>
        <end position="211"/>
    </location>
</feature>
<sequence length="216" mass="24639">MLFHLVKKDLILAKKYLLVMLIFAVVAPIFFYSKLRFSNGSFASFLITVLFMEYILFNMVSMQEDKYGGSALLCTTPYTRNGVIKAKYLYVLVIFIGCFLLYNLATAIGSSIGLARLNTYSVGIALLIISVFFGILIPIQTKFGYEKTKYIFFILIFLTPFILPAIIEWYQSTNFNINFSLSLPQTVKVWMPFVISILIGLISMIISIRIFSKKNL</sequence>
<keyword evidence="1" id="KW-0472">Membrane</keyword>
<dbReference type="PANTHER" id="PTHR41309:SF2">
    <property type="entry name" value="MEMBRANE PROTEIN"/>
    <property type="match status" value="1"/>
</dbReference>
<evidence type="ECO:0000313" key="4">
    <source>
        <dbReference type="Proteomes" id="UP000037269"/>
    </source>
</evidence>
<reference evidence="2 4" key="1">
    <citation type="submission" date="2015-07" db="EMBL/GenBank/DDBJ databases">
        <title>Fjat-14205 dsm 2895.</title>
        <authorList>
            <person name="Liu B."/>
            <person name="Wang J."/>
            <person name="Zhu Y."/>
            <person name="Liu G."/>
            <person name="Chen Q."/>
            <person name="Chen Z."/>
            <person name="Lan J."/>
            <person name="Che J."/>
            <person name="Ge C."/>
            <person name="Shi H."/>
            <person name="Pan Z."/>
            <person name="Liu X."/>
        </authorList>
    </citation>
    <scope>NUCLEOTIDE SEQUENCE [LARGE SCALE GENOMIC DNA]</scope>
    <source>
        <strain evidence="2 4">DSM 2895</strain>
    </source>
</reference>
<dbReference type="InterPro" id="IPR025699">
    <property type="entry name" value="ABC2_memb-like"/>
</dbReference>
<dbReference type="Pfam" id="PF13346">
    <property type="entry name" value="ABC2_membrane_5"/>
    <property type="match status" value="1"/>
</dbReference>
<gene>
    <name evidence="2" type="ORF">AF333_22395</name>
    <name evidence="3" type="ORF">SAMN04487909_12757</name>
</gene>
<evidence type="ECO:0000256" key="1">
    <source>
        <dbReference type="SAM" id="Phobius"/>
    </source>
</evidence>
<dbReference type="STRING" id="47500.AF333_22395"/>
<feature type="transmembrane region" description="Helical" evidence="1">
    <location>
        <begin position="151"/>
        <end position="170"/>
    </location>
</feature>
<feature type="transmembrane region" description="Helical" evidence="1">
    <location>
        <begin position="88"/>
        <end position="108"/>
    </location>
</feature>
<dbReference type="EMBL" id="LGUG01000004">
    <property type="protein sequence ID" value="KON97772.1"/>
    <property type="molecule type" value="Genomic_DNA"/>
</dbReference>
<reference evidence="3 5" key="2">
    <citation type="submission" date="2016-10" db="EMBL/GenBank/DDBJ databases">
        <authorList>
            <person name="de Groot N.N."/>
        </authorList>
    </citation>
    <scope>NUCLEOTIDE SEQUENCE [LARGE SCALE GENOMIC DNA]</scope>
    <source>
        <strain evidence="3 5">DSM 2895</strain>
    </source>
</reference>
<dbReference type="PATRIC" id="fig|47500.8.peg.4740"/>
<organism evidence="2 4">
    <name type="scientific">Aneurinibacillus migulanus</name>
    <name type="common">Bacillus migulanus</name>
    <dbReference type="NCBI Taxonomy" id="47500"/>
    <lineage>
        <taxon>Bacteria</taxon>
        <taxon>Bacillati</taxon>
        <taxon>Bacillota</taxon>
        <taxon>Bacilli</taxon>
        <taxon>Bacillales</taxon>
        <taxon>Paenibacillaceae</taxon>
        <taxon>Aneurinibacillus group</taxon>
        <taxon>Aneurinibacillus</taxon>
    </lineage>
</organism>
<evidence type="ECO:0000313" key="5">
    <source>
        <dbReference type="Proteomes" id="UP000182836"/>
    </source>
</evidence>
<dbReference type="Proteomes" id="UP000182836">
    <property type="component" value="Unassembled WGS sequence"/>
</dbReference>
<keyword evidence="1" id="KW-1133">Transmembrane helix</keyword>
<dbReference type="RefSeq" id="WP_043069047.1">
    <property type="nucleotide sequence ID" value="NZ_BJOA01000276.1"/>
</dbReference>
<dbReference type="AlphaFoldDB" id="A0A0D1VUL5"/>
<name>A0A0D1VUL5_ANEMI</name>
<evidence type="ECO:0000313" key="2">
    <source>
        <dbReference type="EMBL" id="KON97772.1"/>
    </source>
</evidence>
<dbReference type="Proteomes" id="UP000037269">
    <property type="component" value="Unassembled WGS sequence"/>
</dbReference>
<dbReference type="OrthoDB" id="1826454at2"/>